<dbReference type="InterPro" id="IPR001781">
    <property type="entry name" value="Znf_LIM"/>
</dbReference>
<dbReference type="EMBL" id="FOOK01000018">
    <property type="protein sequence ID" value="SFG15599.1"/>
    <property type="molecule type" value="Genomic_DNA"/>
</dbReference>
<dbReference type="Pfam" id="PF00412">
    <property type="entry name" value="LIM"/>
    <property type="match status" value="1"/>
</dbReference>
<evidence type="ECO:0000259" key="3">
    <source>
        <dbReference type="Pfam" id="PF00412"/>
    </source>
</evidence>
<gene>
    <name evidence="4" type="ORF">SAMN04488025_11825</name>
</gene>
<dbReference type="AlphaFoldDB" id="A0A1I2PKF0"/>
<evidence type="ECO:0000313" key="5">
    <source>
        <dbReference type="Proteomes" id="UP000198661"/>
    </source>
</evidence>
<evidence type="ECO:0000256" key="2">
    <source>
        <dbReference type="ARBA" id="ARBA00022833"/>
    </source>
</evidence>
<name>A0A1I2PKF0_9BACL</name>
<reference evidence="4 5" key="1">
    <citation type="submission" date="2016-10" db="EMBL/GenBank/DDBJ databases">
        <authorList>
            <person name="de Groot N.N."/>
        </authorList>
    </citation>
    <scope>NUCLEOTIDE SEQUENCE [LARGE SCALE GENOMIC DNA]</scope>
    <source>
        <strain evidence="4 5">DSM 44945</strain>
    </source>
</reference>
<accession>A0A1I2PKF0</accession>
<dbReference type="STRING" id="201973.SAMN04488025_11825"/>
<dbReference type="GO" id="GO:0046872">
    <property type="term" value="F:metal ion binding"/>
    <property type="evidence" value="ECO:0007669"/>
    <property type="project" value="UniProtKB-KW"/>
</dbReference>
<keyword evidence="2" id="KW-0862">Zinc</keyword>
<keyword evidence="1" id="KW-0479">Metal-binding</keyword>
<proteinExistence type="predicted"/>
<dbReference type="RefSeq" id="WP_143085322.1">
    <property type="nucleotide sequence ID" value="NZ_FOOK01000018.1"/>
</dbReference>
<evidence type="ECO:0000256" key="1">
    <source>
        <dbReference type="ARBA" id="ARBA00022723"/>
    </source>
</evidence>
<sequence>MANKCVACLQQIPRGEPVYWTDGKTFCESCYLEYKEWKRKQGK</sequence>
<evidence type="ECO:0000313" key="4">
    <source>
        <dbReference type="EMBL" id="SFG15599.1"/>
    </source>
</evidence>
<keyword evidence="5" id="KW-1185">Reference proteome</keyword>
<protein>
    <submittedName>
        <fullName evidence="4">LIM domain-containing protein</fullName>
    </submittedName>
</protein>
<feature type="domain" description="LIM zinc-binding" evidence="3">
    <location>
        <begin position="4"/>
        <end position="33"/>
    </location>
</feature>
<organism evidence="4 5">
    <name type="scientific">Planifilum fulgidum</name>
    <dbReference type="NCBI Taxonomy" id="201973"/>
    <lineage>
        <taxon>Bacteria</taxon>
        <taxon>Bacillati</taxon>
        <taxon>Bacillota</taxon>
        <taxon>Bacilli</taxon>
        <taxon>Bacillales</taxon>
        <taxon>Thermoactinomycetaceae</taxon>
        <taxon>Planifilum</taxon>
    </lineage>
</organism>
<dbReference type="OrthoDB" id="9864919at2"/>
<dbReference type="Proteomes" id="UP000198661">
    <property type="component" value="Unassembled WGS sequence"/>
</dbReference>